<dbReference type="KEGG" id="pxu:106114195"/>
<feature type="compositionally biased region" description="Basic and acidic residues" evidence="1">
    <location>
        <begin position="119"/>
        <end position="131"/>
    </location>
</feature>
<dbReference type="RefSeq" id="XP_013162755.1">
    <property type="nucleotide sequence ID" value="XM_013307301.1"/>
</dbReference>
<proteinExistence type="predicted"/>
<dbReference type="Proteomes" id="UP000694872">
    <property type="component" value="Unplaced"/>
</dbReference>
<sequence>MSIKITAACFALYLYISTCESNPCSYQQGYDNKGFFIPEVYDDLINDNCNVCIGRPYPKVPENQYNPSDNKESGYESQDCYTENTIIDEECEATGDDENETEYEGKNSAKYDDENEPEENNKYKSSSKYEYEPNNDDDDDEDKYQPKYDNDEDDDDEDDDDDCGECDSE</sequence>
<dbReference type="AlphaFoldDB" id="A0AAJ6Z0M5"/>
<keyword evidence="2" id="KW-0732">Signal</keyword>
<feature type="chain" id="PRO_5042539988" evidence="2">
    <location>
        <begin position="22"/>
        <end position="169"/>
    </location>
</feature>
<feature type="compositionally biased region" description="Acidic residues" evidence="1">
    <location>
        <begin position="150"/>
        <end position="169"/>
    </location>
</feature>
<evidence type="ECO:0000256" key="2">
    <source>
        <dbReference type="SAM" id="SignalP"/>
    </source>
</evidence>
<feature type="signal peptide" evidence="2">
    <location>
        <begin position="1"/>
        <end position="21"/>
    </location>
</feature>
<protein>
    <submittedName>
        <fullName evidence="3">Nuclear polyadenylated RNA-binding protein 3-like</fullName>
    </submittedName>
</protein>
<evidence type="ECO:0000256" key="1">
    <source>
        <dbReference type="SAM" id="MobiDB-lite"/>
    </source>
</evidence>
<feature type="compositionally biased region" description="Basic and acidic residues" evidence="1">
    <location>
        <begin position="103"/>
        <end position="112"/>
    </location>
</feature>
<feature type="compositionally biased region" description="Polar residues" evidence="1">
    <location>
        <begin position="75"/>
        <end position="85"/>
    </location>
</feature>
<reference evidence="3" key="1">
    <citation type="submission" date="2025-08" db="UniProtKB">
        <authorList>
            <consortium name="RefSeq"/>
        </authorList>
    </citation>
    <scope>IDENTIFICATION</scope>
</reference>
<feature type="region of interest" description="Disordered" evidence="1">
    <location>
        <begin position="60"/>
        <end position="169"/>
    </location>
</feature>
<dbReference type="GeneID" id="106114195"/>
<feature type="compositionally biased region" description="Acidic residues" evidence="1">
    <location>
        <begin position="86"/>
        <end position="102"/>
    </location>
</feature>
<evidence type="ECO:0000313" key="3">
    <source>
        <dbReference type="RefSeq" id="XP_013162755.1"/>
    </source>
</evidence>
<organism evidence="3">
    <name type="scientific">Papilio xuthus</name>
    <name type="common">Asian swallowtail butterfly</name>
    <dbReference type="NCBI Taxonomy" id="66420"/>
    <lineage>
        <taxon>Eukaryota</taxon>
        <taxon>Metazoa</taxon>
        <taxon>Ecdysozoa</taxon>
        <taxon>Arthropoda</taxon>
        <taxon>Hexapoda</taxon>
        <taxon>Insecta</taxon>
        <taxon>Pterygota</taxon>
        <taxon>Neoptera</taxon>
        <taxon>Endopterygota</taxon>
        <taxon>Lepidoptera</taxon>
        <taxon>Glossata</taxon>
        <taxon>Ditrysia</taxon>
        <taxon>Papilionoidea</taxon>
        <taxon>Papilionidae</taxon>
        <taxon>Papilioninae</taxon>
        <taxon>Papilio</taxon>
    </lineage>
</organism>
<name>A0AAJ6Z0M5_PAPXU</name>
<feature type="compositionally biased region" description="Acidic residues" evidence="1">
    <location>
        <begin position="133"/>
        <end position="142"/>
    </location>
</feature>
<accession>A0AAJ6Z0M5</accession>
<gene>
    <name evidence="3" type="primary">LOC106114195</name>
</gene>